<proteinExistence type="predicted"/>
<dbReference type="Gene3D" id="3.30.360.10">
    <property type="entry name" value="Dihydrodipicolinate Reductase, domain 2"/>
    <property type="match status" value="1"/>
</dbReference>
<accession>A0A3D3TJJ2</accession>
<dbReference type="InterPro" id="IPR004104">
    <property type="entry name" value="Gfo/Idh/MocA-like_OxRdtase_C"/>
</dbReference>
<feature type="domain" description="Gfo/Idh/MocA-like oxidoreductase C-terminal" evidence="2">
    <location>
        <begin position="132"/>
        <end position="332"/>
    </location>
</feature>
<name>A0A3D3TJJ2_9BACT</name>
<dbReference type="InterPro" id="IPR051450">
    <property type="entry name" value="Gfo/Idh/MocA_Oxidoreductases"/>
</dbReference>
<sequence>MMTNVGIIGCGMMGKVHSIAYGGLQNITVRAVASLSREQAEECARITSSRTSTIEEILADDEIEIVSICTPTDTHRDLVVEAARNKKHVFCEKPISRTLSDALEMVEVCRENGVLLGVNHVVRFFDAYTEAKRLIEEDAIGEVVMARLYRGGVFPRHGWNNWFDEFSRSGGVLLDLSIHDFDFLRTLMGEVESITARSVKTTPSHPSRNRDHAIAVLRFANGSLAHVEGSWAEPDTAPSKFTTSFEFVGREGMITYDSDEDFTMRVQTVSREFPSFSKSTPASDPYRLHISKFIEAIREGRKVPVDGDEAIEALKISLAANRSAESGRPVKLLEVV</sequence>
<dbReference type="SUPFAM" id="SSF55347">
    <property type="entry name" value="Glyceraldehyde-3-phosphate dehydrogenase-like, C-terminal domain"/>
    <property type="match status" value="1"/>
</dbReference>
<dbReference type="PANTHER" id="PTHR43377">
    <property type="entry name" value="BILIVERDIN REDUCTASE A"/>
    <property type="match status" value="1"/>
</dbReference>
<dbReference type="Proteomes" id="UP000264215">
    <property type="component" value="Unassembled WGS sequence"/>
</dbReference>
<dbReference type="GO" id="GO:0000166">
    <property type="term" value="F:nucleotide binding"/>
    <property type="evidence" value="ECO:0007669"/>
    <property type="project" value="InterPro"/>
</dbReference>
<comment type="caution">
    <text evidence="3">The sequence shown here is derived from an EMBL/GenBank/DDBJ whole genome shotgun (WGS) entry which is preliminary data.</text>
</comment>
<dbReference type="PANTHER" id="PTHR43377:SF1">
    <property type="entry name" value="BILIVERDIN REDUCTASE A"/>
    <property type="match status" value="1"/>
</dbReference>
<dbReference type="InterPro" id="IPR000683">
    <property type="entry name" value="Gfo/Idh/MocA-like_OxRdtase_N"/>
</dbReference>
<evidence type="ECO:0000313" key="4">
    <source>
        <dbReference type="Proteomes" id="UP000264215"/>
    </source>
</evidence>
<dbReference type="Pfam" id="PF02894">
    <property type="entry name" value="GFO_IDH_MocA_C"/>
    <property type="match status" value="1"/>
</dbReference>
<protein>
    <submittedName>
        <fullName evidence="3">Gfo/Idh/MocA family oxidoreductase</fullName>
    </submittedName>
</protein>
<dbReference type="Gene3D" id="3.40.50.720">
    <property type="entry name" value="NAD(P)-binding Rossmann-like Domain"/>
    <property type="match status" value="1"/>
</dbReference>
<evidence type="ECO:0000259" key="2">
    <source>
        <dbReference type="Pfam" id="PF02894"/>
    </source>
</evidence>
<organism evidence="3 4">
    <name type="scientific">Mesotoga infera</name>
    <dbReference type="NCBI Taxonomy" id="1236046"/>
    <lineage>
        <taxon>Bacteria</taxon>
        <taxon>Thermotogati</taxon>
        <taxon>Thermotogota</taxon>
        <taxon>Thermotogae</taxon>
        <taxon>Kosmotogales</taxon>
        <taxon>Kosmotogaceae</taxon>
        <taxon>Mesotoga</taxon>
    </lineage>
</organism>
<feature type="domain" description="Gfo/Idh/MocA-like oxidoreductase N-terminal" evidence="1">
    <location>
        <begin position="4"/>
        <end position="120"/>
    </location>
</feature>
<gene>
    <name evidence="3" type="ORF">DIT26_01835</name>
</gene>
<dbReference type="SUPFAM" id="SSF51735">
    <property type="entry name" value="NAD(P)-binding Rossmann-fold domains"/>
    <property type="match status" value="1"/>
</dbReference>
<reference evidence="3 4" key="1">
    <citation type="journal article" date="2018" name="Nat. Biotechnol.">
        <title>A standardized bacterial taxonomy based on genome phylogeny substantially revises the tree of life.</title>
        <authorList>
            <person name="Parks D.H."/>
            <person name="Chuvochina M."/>
            <person name="Waite D.W."/>
            <person name="Rinke C."/>
            <person name="Skarshewski A."/>
            <person name="Chaumeil P.A."/>
            <person name="Hugenholtz P."/>
        </authorList>
    </citation>
    <scope>NUCLEOTIDE SEQUENCE [LARGE SCALE GENOMIC DNA]</scope>
    <source>
        <strain evidence="3">UBA9905</strain>
    </source>
</reference>
<dbReference type="Pfam" id="PF01408">
    <property type="entry name" value="GFO_IDH_MocA"/>
    <property type="match status" value="1"/>
</dbReference>
<dbReference type="EMBL" id="DQBS01000047">
    <property type="protein sequence ID" value="HCO69320.1"/>
    <property type="molecule type" value="Genomic_DNA"/>
</dbReference>
<evidence type="ECO:0000313" key="3">
    <source>
        <dbReference type="EMBL" id="HCO69320.1"/>
    </source>
</evidence>
<evidence type="ECO:0000259" key="1">
    <source>
        <dbReference type="Pfam" id="PF01408"/>
    </source>
</evidence>
<dbReference type="AlphaFoldDB" id="A0A3D3TJJ2"/>
<dbReference type="InterPro" id="IPR036291">
    <property type="entry name" value="NAD(P)-bd_dom_sf"/>
</dbReference>